<sequence>MLTQNFIENLPAFIGLLITSSWLIYTSLRIAYNLDLIQVTINWLSNKKILLPSLATLISPFLFMYVYKIVPLLVDKWRLREFIGILGAVTGVILGFLVSEFRQWKTELQQFDTVRTMLRIEIKQDLELLNELRQKIKQSSQPIDFFRDNPPPQWNPIIWKNQVLLLPLAFTTEEINQIYKLYNEFDDVIKNYSILRELISEYNDIPDKIQMSLEDTFLLDKKIQLSAKIRTKLIEFYNTIREILDRYKNPLV</sequence>
<evidence type="ECO:0000313" key="2">
    <source>
        <dbReference type="EMBL" id="MBD2609638.1"/>
    </source>
</evidence>
<evidence type="ECO:0000313" key="3">
    <source>
        <dbReference type="Proteomes" id="UP000660380"/>
    </source>
</evidence>
<keyword evidence="1" id="KW-0472">Membrane</keyword>
<evidence type="ECO:0000256" key="1">
    <source>
        <dbReference type="SAM" id="Phobius"/>
    </source>
</evidence>
<dbReference type="Proteomes" id="UP000660380">
    <property type="component" value="Unassembled WGS sequence"/>
</dbReference>
<dbReference type="RefSeq" id="WP_029638659.1">
    <property type="nucleotide sequence ID" value="NZ_JACJTA010000184.1"/>
</dbReference>
<keyword evidence="1" id="KW-1133">Transmembrane helix</keyword>
<comment type="caution">
    <text evidence="2">The sequence shown here is derived from an EMBL/GenBank/DDBJ whole genome shotgun (WGS) entry which is preliminary data.</text>
</comment>
<feature type="transmembrane region" description="Helical" evidence="1">
    <location>
        <begin position="82"/>
        <end position="101"/>
    </location>
</feature>
<gene>
    <name evidence="2" type="ORF">H6G81_35425</name>
</gene>
<feature type="transmembrane region" description="Helical" evidence="1">
    <location>
        <begin position="12"/>
        <end position="28"/>
    </location>
</feature>
<dbReference type="EMBL" id="JACJTA010000184">
    <property type="protein sequence ID" value="MBD2609638.1"/>
    <property type="molecule type" value="Genomic_DNA"/>
</dbReference>
<reference evidence="2 3" key="1">
    <citation type="journal article" date="2020" name="ISME J.">
        <title>Comparative genomics reveals insights into cyanobacterial evolution and habitat adaptation.</title>
        <authorList>
            <person name="Chen M.Y."/>
            <person name="Teng W.K."/>
            <person name="Zhao L."/>
            <person name="Hu C.X."/>
            <person name="Zhou Y.K."/>
            <person name="Han B.P."/>
            <person name="Song L.R."/>
            <person name="Shu W.S."/>
        </authorList>
    </citation>
    <scope>NUCLEOTIDE SEQUENCE [LARGE SCALE GENOMIC DNA]</scope>
    <source>
        <strain evidence="2 3">FACHB-248</strain>
    </source>
</reference>
<name>A0ABR8H2G3_9CYAN</name>
<keyword evidence="1" id="KW-0812">Transmembrane</keyword>
<proteinExistence type="predicted"/>
<protein>
    <submittedName>
        <fullName evidence="2">Uncharacterized protein</fullName>
    </submittedName>
</protein>
<organism evidence="2 3">
    <name type="scientific">Scytonema hofmannii FACHB-248</name>
    <dbReference type="NCBI Taxonomy" id="1842502"/>
    <lineage>
        <taxon>Bacteria</taxon>
        <taxon>Bacillati</taxon>
        <taxon>Cyanobacteriota</taxon>
        <taxon>Cyanophyceae</taxon>
        <taxon>Nostocales</taxon>
        <taxon>Scytonemataceae</taxon>
        <taxon>Scytonema</taxon>
    </lineage>
</organism>
<accession>A0ABR8H2G3</accession>
<keyword evidence="3" id="KW-1185">Reference proteome</keyword>
<feature type="transmembrane region" description="Helical" evidence="1">
    <location>
        <begin position="49"/>
        <end position="70"/>
    </location>
</feature>